<protein>
    <submittedName>
        <fullName evidence="5">Uncharacterized protein</fullName>
    </submittedName>
</protein>
<dbReference type="InterPro" id="IPR046357">
    <property type="entry name" value="PPIase_dom_sf"/>
</dbReference>
<name>A0A0A8B9G8_9ACTN</name>
<dbReference type="RefSeq" id="WP_039688631.1">
    <property type="nucleotide sequence ID" value="NZ_CP009302.1"/>
</dbReference>
<dbReference type="Pfam" id="PF05697">
    <property type="entry name" value="Trigger_N"/>
    <property type="match status" value="1"/>
</dbReference>
<evidence type="ECO:0000259" key="4">
    <source>
        <dbReference type="Pfam" id="PF05698"/>
    </source>
</evidence>
<dbReference type="EMBL" id="CP009302">
    <property type="protein sequence ID" value="AJC11792.1"/>
    <property type="molecule type" value="Genomic_DNA"/>
</dbReference>
<evidence type="ECO:0000256" key="1">
    <source>
        <dbReference type="ARBA" id="ARBA00023110"/>
    </source>
</evidence>
<dbReference type="InterPro" id="IPR008881">
    <property type="entry name" value="Trigger_fac_ribosome-bd_bac"/>
</dbReference>
<evidence type="ECO:0000256" key="2">
    <source>
        <dbReference type="ARBA" id="ARBA00023235"/>
    </source>
</evidence>
<dbReference type="InterPro" id="IPR027304">
    <property type="entry name" value="Trigger_fact/SurA_dom_sf"/>
</dbReference>
<dbReference type="KEGG" id="cbac:JI75_03050"/>
<feature type="domain" description="Trigger factor ribosome-binding bacterial" evidence="3">
    <location>
        <begin position="1"/>
        <end position="145"/>
    </location>
</feature>
<dbReference type="Pfam" id="PF05698">
    <property type="entry name" value="Trigger_C"/>
    <property type="match status" value="1"/>
</dbReference>
<dbReference type="Gene3D" id="1.10.3120.10">
    <property type="entry name" value="Trigger factor, C-terminal domain"/>
    <property type="match status" value="1"/>
</dbReference>
<dbReference type="Gene3D" id="3.10.50.40">
    <property type="match status" value="1"/>
</dbReference>
<dbReference type="HOGENOM" id="CLU_033058_3_0_11"/>
<dbReference type="GO" id="GO:0006457">
    <property type="term" value="P:protein folding"/>
    <property type="evidence" value="ECO:0007669"/>
    <property type="project" value="InterPro"/>
</dbReference>
<proteinExistence type="predicted"/>
<reference evidence="5 6" key="2">
    <citation type="journal article" date="2015" name="Genome Announc.">
        <title>Complete Genome Sequence of Coriobacteriaceae Strain 68-1-3, a Novel Mucus-Degrading Isolate from the Swine Intestinal Tract.</title>
        <authorList>
            <person name="Looft T."/>
            <person name="Bayles D.O."/>
            <person name="Alt D.P."/>
            <person name="Stanton T.B."/>
        </authorList>
    </citation>
    <scope>NUCLEOTIDE SEQUENCE [LARGE SCALE GENOMIC DNA]</scope>
    <source>
        <strain evidence="5 6">68-1-3</strain>
    </source>
</reference>
<accession>A0A0A8B9G8</accession>
<reference evidence="6" key="1">
    <citation type="submission" date="2014-08" db="EMBL/GenBank/DDBJ databases">
        <title>Coriobacteriaceae sp. complete genome.</title>
        <authorList>
            <person name="Looft T."/>
            <person name="Bayles D.O."/>
            <person name="Stanton T.B."/>
        </authorList>
    </citation>
    <scope>NUCLEOTIDE SEQUENCE [LARGE SCALE GENOMIC DNA]</scope>
    <source>
        <strain evidence="6">68-1-3</strain>
    </source>
</reference>
<gene>
    <name evidence="5" type="ORF">JI75_03050</name>
</gene>
<organism evidence="5 6">
    <name type="scientific">Berryella intestinalis</name>
    <dbReference type="NCBI Taxonomy" id="1531429"/>
    <lineage>
        <taxon>Bacteria</taxon>
        <taxon>Bacillati</taxon>
        <taxon>Actinomycetota</taxon>
        <taxon>Coriobacteriia</taxon>
        <taxon>Eggerthellales</taxon>
        <taxon>Eggerthellaceae</taxon>
        <taxon>Berryella</taxon>
    </lineage>
</organism>
<dbReference type="STRING" id="1531429.JI75_03050"/>
<feature type="domain" description="Trigger factor C-terminal" evidence="4">
    <location>
        <begin position="264"/>
        <end position="382"/>
    </location>
</feature>
<keyword evidence="1" id="KW-0697">Rotamase</keyword>
<dbReference type="InterPro" id="IPR037041">
    <property type="entry name" value="Trigger_fac_C_sf"/>
</dbReference>
<evidence type="ECO:0000313" key="5">
    <source>
        <dbReference type="EMBL" id="AJC11792.1"/>
    </source>
</evidence>
<keyword evidence="2" id="KW-0413">Isomerase</keyword>
<dbReference type="OrthoDB" id="9767721at2"/>
<dbReference type="SUPFAM" id="SSF54534">
    <property type="entry name" value="FKBP-like"/>
    <property type="match status" value="1"/>
</dbReference>
<evidence type="ECO:0000259" key="3">
    <source>
        <dbReference type="Pfam" id="PF05697"/>
    </source>
</evidence>
<dbReference type="InterPro" id="IPR008880">
    <property type="entry name" value="Trigger_fac_C"/>
</dbReference>
<dbReference type="GO" id="GO:0003755">
    <property type="term" value="F:peptidyl-prolyl cis-trans isomerase activity"/>
    <property type="evidence" value="ECO:0007669"/>
    <property type="project" value="UniProtKB-KW"/>
</dbReference>
<dbReference type="Proteomes" id="UP000031121">
    <property type="component" value="Chromosome"/>
</dbReference>
<sequence length="431" mass="48245">MKVIKKENPNGTFHLKAVASTEEVSRVLDAAQEVFCQQMGVMPVPGSSLAQAAVEQLGIKDLDAIVAGQAVEYLVPMAFEKHGMIPAFIPQVRADNPVRRGKTFEFEFDATPKPAYELSSYEAVSITVEPYGSVDDEVAAQLEQIAENFSTFESADAAPIDQGMTVFLAVRCLSDGEEVPGVTTPGRSYQVGVGMMPPSFDEGILGMNVGEERSFTFLAPDIDAEGNPSEKEYRAEVTYLETQKRVKAEITDEFVTYTFPMYSSVEQLRASIFEDLDGKRRAGYEEYKRNLAADELGKRFEGKIADEVYEGTMRNTVMNMRAEVQQQGMRWEDFVAQNGGDQQVNMMLMMQVRSMLVQGYALDALYRHERLSYTDEDVMDVCRAFNPADPALARRRMEEMGHSLTLKESAERLCANKWLVDHARIEVRGEE</sequence>
<dbReference type="GO" id="GO:0015031">
    <property type="term" value="P:protein transport"/>
    <property type="evidence" value="ECO:0007669"/>
    <property type="project" value="InterPro"/>
</dbReference>
<evidence type="ECO:0000313" key="6">
    <source>
        <dbReference type="Proteomes" id="UP000031121"/>
    </source>
</evidence>
<dbReference type="AlphaFoldDB" id="A0A0A8B9G8"/>
<dbReference type="SUPFAM" id="SSF109998">
    <property type="entry name" value="Triger factor/SurA peptide-binding domain-like"/>
    <property type="match status" value="1"/>
</dbReference>
<keyword evidence="6" id="KW-1185">Reference proteome</keyword>